<evidence type="ECO:0000259" key="2">
    <source>
        <dbReference type="PROSITE" id="PS50994"/>
    </source>
</evidence>
<evidence type="ECO:0000256" key="1">
    <source>
        <dbReference type="SAM" id="MobiDB-lite"/>
    </source>
</evidence>
<dbReference type="SUPFAM" id="SSF56672">
    <property type="entry name" value="DNA/RNA polymerases"/>
    <property type="match status" value="1"/>
</dbReference>
<dbReference type="AlphaFoldDB" id="A0A8X6WJ34"/>
<dbReference type="SUPFAM" id="SSF53098">
    <property type="entry name" value="Ribonuclease H-like"/>
    <property type="match status" value="1"/>
</dbReference>
<dbReference type="EMBL" id="BMAU01021430">
    <property type="protein sequence ID" value="GFY35219.1"/>
    <property type="molecule type" value="Genomic_DNA"/>
</dbReference>
<proteinExistence type="predicted"/>
<dbReference type="Pfam" id="PF18701">
    <property type="entry name" value="DUF5641"/>
    <property type="match status" value="1"/>
</dbReference>
<dbReference type="GO" id="GO:0071897">
    <property type="term" value="P:DNA biosynthetic process"/>
    <property type="evidence" value="ECO:0007669"/>
    <property type="project" value="UniProtKB-ARBA"/>
</dbReference>
<dbReference type="InterPro" id="IPR036397">
    <property type="entry name" value="RNaseH_sf"/>
</dbReference>
<dbReference type="InterPro" id="IPR040676">
    <property type="entry name" value="DUF5641"/>
</dbReference>
<evidence type="ECO:0000313" key="3">
    <source>
        <dbReference type="EMBL" id="GFY35219.1"/>
    </source>
</evidence>
<feature type="region of interest" description="Disordered" evidence="1">
    <location>
        <begin position="1037"/>
        <end position="1062"/>
    </location>
</feature>
<reference evidence="3" key="1">
    <citation type="submission" date="2020-08" db="EMBL/GenBank/DDBJ databases">
        <title>Multicomponent nature underlies the extraordinary mechanical properties of spider dragline silk.</title>
        <authorList>
            <person name="Kono N."/>
            <person name="Nakamura H."/>
            <person name="Mori M."/>
            <person name="Yoshida Y."/>
            <person name="Ohtoshi R."/>
            <person name="Malay A.D."/>
            <person name="Moran D.A.P."/>
            <person name="Tomita M."/>
            <person name="Numata K."/>
            <person name="Arakawa K."/>
        </authorList>
    </citation>
    <scope>NUCLEOTIDE SEQUENCE</scope>
</reference>
<name>A0A8X6WJ34_TRICX</name>
<dbReference type="GO" id="GO:0015074">
    <property type="term" value="P:DNA integration"/>
    <property type="evidence" value="ECO:0007669"/>
    <property type="project" value="InterPro"/>
</dbReference>
<gene>
    <name evidence="3" type="primary">AVEN_170617_1</name>
    <name evidence="3" type="ORF">TNCV_5045931</name>
</gene>
<sequence>MFKGAKKEDLRRIASELELCVSDKLTVLDFMDLIKNCDRYKNDPDSVHELANLIIEERNTLDKETASHISVRQADKWFDPLTLGKEIDLFYSSRGKPVMPRITDVIPSQPFNVSLGNFSREKLADENFNIPRNIDLLLGAEIFYEILLPGQTNLLNTKLIFQNTVFGYIASGSLPVSSENKPHCGLIKDNVDLEKTMRRFWEIENVEPETIKNKETIICEEHFQKNHTRDSTGRYIVSMPFKKDPNCLGQSKDIALKKLNSLWNRLKREPNYLKLYRDFLKEYKELGHMQEVDEREECGMYFIPHLGVYRSGKKTSKLRVVFNASSATTNGYSLNSLQYNGGVAQNDLFSIMVRFRKHIFAFIADVQKMYRMIWINPDQRKLQRILWRENMDESIKTFELSTVTYGTTSAPFLATRTLKQLALDEAGNFPLGSSVVMSDMYIDDVLTGAETLLEAKELKNQLINIFAKGDSSEIKVLGVYWNPKHDCFSFRVKIDLHELNTKRDVLSTIARIYDPLGLLGPVVAKAKIFLQKLWMLKIDWTDLLPDTINREWRQFVESLQVVNDININRCIVVEQPEVIELHGFSDVSQSAYGAVVYCKSITSDGKMLVHLIASKSRVAPTKQTTIPRLELCAAVLLAKLVHRVKQALKLNVINTFLWSDSMIVLSWIRKESYQLKTFVANRIATIQEMTSSEQWRYVATEDNPADFVSRGMDSLKLKTCELWWNGPKFLMSNQYPQRQIPVAVIKDPAVHLDIVTDLTSNAFIATLKRFIFRRGKCAKLYSDNATNFVGANIELKKMFNLVCKPDEALASYMASEGIDWKFLPPRAPNFGGLWEAGVKSFKFYLKRVVGNIRLTYEEFLTVIIQIEGMLNSRPLVPLSSDLDDLNVLTPSHFLIGRSITSIVEPNLTNLNENRLDNWQKITKIIQLIWKRWSVDYLNSLQQRNKWHFEKKNAKIGDMVIIKEDNLPSCQWSLGRINNIYPGKDSKVRVVEVKTTRVYPQCRLKLISSSGHIRSTSPLGTVGSKEGILDPVSPAYLGSSGSLGSRPKRPMDKPALSVPQQHQ</sequence>
<dbReference type="Pfam" id="PF05380">
    <property type="entry name" value="Peptidase_A17"/>
    <property type="match status" value="1"/>
</dbReference>
<comment type="caution">
    <text evidence="3">The sequence shown here is derived from an EMBL/GenBank/DDBJ whole genome shotgun (WGS) entry which is preliminary data.</text>
</comment>
<accession>A0A8X6WJ34</accession>
<dbReference type="InterPro" id="IPR008042">
    <property type="entry name" value="Retrotrans_Pao"/>
</dbReference>
<dbReference type="InterPro" id="IPR012337">
    <property type="entry name" value="RNaseH-like_sf"/>
</dbReference>
<dbReference type="PROSITE" id="PS50994">
    <property type="entry name" value="INTEGRASE"/>
    <property type="match status" value="1"/>
</dbReference>
<dbReference type="Proteomes" id="UP000887159">
    <property type="component" value="Unassembled WGS sequence"/>
</dbReference>
<keyword evidence="4" id="KW-1185">Reference proteome</keyword>
<dbReference type="Gene3D" id="3.30.420.10">
    <property type="entry name" value="Ribonuclease H-like superfamily/Ribonuclease H"/>
    <property type="match status" value="1"/>
</dbReference>
<dbReference type="InterPro" id="IPR043502">
    <property type="entry name" value="DNA/RNA_pol_sf"/>
</dbReference>
<dbReference type="PANTHER" id="PTHR47331:SF6">
    <property type="entry name" value="DOUBLECORTIN DOMAIN-CONTAINING PROTEIN"/>
    <property type="match status" value="1"/>
</dbReference>
<organism evidence="3 4">
    <name type="scientific">Trichonephila clavipes</name>
    <name type="common">Golden silk orbweaver</name>
    <name type="synonym">Nephila clavipes</name>
    <dbReference type="NCBI Taxonomy" id="2585209"/>
    <lineage>
        <taxon>Eukaryota</taxon>
        <taxon>Metazoa</taxon>
        <taxon>Ecdysozoa</taxon>
        <taxon>Arthropoda</taxon>
        <taxon>Chelicerata</taxon>
        <taxon>Arachnida</taxon>
        <taxon>Araneae</taxon>
        <taxon>Araneomorphae</taxon>
        <taxon>Entelegynae</taxon>
        <taxon>Araneoidea</taxon>
        <taxon>Nephilidae</taxon>
        <taxon>Trichonephila</taxon>
    </lineage>
</organism>
<feature type="domain" description="Integrase catalytic" evidence="2">
    <location>
        <begin position="700"/>
        <end position="898"/>
    </location>
</feature>
<evidence type="ECO:0000313" key="4">
    <source>
        <dbReference type="Proteomes" id="UP000887159"/>
    </source>
</evidence>
<dbReference type="InterPro" id="IPR001584">
    <property type="entry name" value="Integrase_cat-core"/>
</dbReference>
<dbReference type="GO" id="GO:0003676">
    <property type="term" value="F:nucleic acid binding"/>
    <property type="evidence" value="ECO:0007669"/>
    <property type="project" value="InterPro"/>
</dbReference>
<protein>
    <submittedName>
        <fullName evidence="3">Integrase catalytic domain-containing protein</fullName>
    </submittedName>
</protein>
<dbReference type="PANTHER" id="PTHR47331">
    <property type="entry name" value="PHD-TYPE DOMAIN-CONTAINING PROTEIN"/>
    <property type="match status" value="1"/>
</dbReference>
<dbReference type="GO" id="GO:0042575">
    <property type="term" value="C:DNA polymerase complex"/>
    <property type="evidence" value="ECO:0007669"/>
    <property type="project" value="UniProtKB-ARBA"/>
</dbReference>